<reference evidence="8 9" key="1">
    <citation type="submission" date="2019-03" db="EMBL/GenBank/DDBJ databases">
        <title>Genomic Encyclopedia of Type Strains, Phase IV (KMG-IV): sequencing the most valuable type-strain genomes for metagenomic binning, comparative biology and taxonomic classification.</title>
        <authorList>
            <person name="Goeker M."/>
        </authorList>
    </citation>
    <scope>NUCLEOTIDE SEQUENCE [LARGE SCALE GENOMIC DNA]</scope>
    <source>
        <strain evidence="8 9">DSM 100059</strain>
    </source>
</reference>
<gene>
    <name evidence="8" type="ORF">EDB95_4257</name>
</gene>
<dbReference type="Pfam" id="PF14322">
    <property type="entry name" value="SusD-like_3"/>
    <property type="match status" value="1"/>
</dbReference>
<evidence type="ECO:0000256" key="1">
    <source>
        <dbReference type="ARBA" id="ARBA00004442"/>
    </source>
</evidence>
<dbReference type="InterPro" id="IPR012944">
    <property type="entry name" value="SusD_RagB_dom"/>
</dbReference>
<accession>A0A4R8DH41</accession>
<evidence type="ECO:0000259" key="7">
    <source>
        <dbReference type="Pfam" id="PF14322"/>
    </source>
</evidence>
<comment type="similarity">
    <text evidence="2">Belongs to the SusD family.</text>
</comment>
<dbReference type="InterPro" id="IPR033985">
    <property type="entry name" value="SusD-like_N"/>
</dbReference>
<dbReference type="OrthoDB" id="5694214at2"/>
<dbReference type="Pfam" id="PF07980">
    <property type="entry name" value="SusD_RagB"/>
    <property type="match status" value="1"/>
</dbReference>
<evidence type="ECO:0000259" key="6">
    <source>
        <dbReference type="Pfam" id="PF07980"/>
    </source>
</evidence>
<evidence type="ECO:0000313" key="8">
    <source>
        <dbReference type="EMBL" id="TDW96426.1"/>
    </source>
</evidence>
<proteinExistence type="inferred from homology"/>
<keyword evidence="3" id="KW-0732">Signal</keyword>
<dbReference type="SUPFAM" id="SSF48452">
    <property type="entry name" value="TPR-like"/>
    <property type="match status" value="1"/>
</dbReference>
<evidence type="ECO:0000313" key="9">
    <source>
        <dbReference type="Proteomes" id="UP000294498"/>
    </source>
</evidence>
<evidence type="ECO:0000256" key="5">
    <source>
        <dbReference type="ARBA" id="ARBA00023237"/>
    </source>
</evidence>
<protein>
    <submittedName>
        <fullName evidence="8">Putative outer membrane starch-binding protein</fullName>
    </submittedName>
</protein>
<keyword evidence="4" id="KW-0472">Membrane</keyword>
<dbReference type="Proteomes" id="UP000294498">
    <property type="component" value="Unassembled WGS sequence"/>
</dbReference>
<name>A0A4R8DH41_9BACT</name>
<dbReference type="EMBL" id="SODV01000002">
    <property type="protein sequence ID" value="TDW96426.1"/>
    <property type="molecule type" value="Genomic_DNA"/>
</dbReference>
<comment type="subcellular location">
    <subcellularLocation>
        <location evidence="1">Cell outer membrane</location>
    </subcellularLocation>
</comment>
<evidence type="ECO:0000256" key="4">
    <source>
        <dbReference type="ARBA" id="ARBA00023136"/>
    </source>
</evidence>
<comment type="caution">
    <text evidence="8">The sequence shown here is derived from an EMBL/GenBank/DDBJ whole genome shotgun (WGS) entry which is preliminary data.</text>
</comment>
<feature type="domain" description="SusD-like N-terminal" evidence="7">
    <location>
        <begin position="91"/>
        <end position="230"/>
    </location>
</feature>
<dbReference type="InterPro" id="IPR011990">
    <property type="entry name" value="TPR-like_helical_dom_sf"/>
</dbReference>
<sequence length="597" mass="66357">MKLRYILFAVLALLCLGACKKFLGLSPISGQVPSLVFSNVTTTQQAILGVYQELTGDQGYGKVVGMYFWTDNDETMGPTGDDQDRKGMAHYHLTAQNAQLESPFEQMYSGIERANQCIYYIPKMALYTQGTATQQAQLHRMYGEALTLRAQFFFELIRNWGDIPASYVPSFLATTLYLHKTDRDSIYDQLLADLQQAESLVPWRGDPIITSVDERLTKGAVKGLRARIALYRAGYSLRSNGQMVQGSNANVYYNICDTECLAIMNSGHHALNPSFRSIFHDYICAHTIDNTYGEIMFEVGMTGGTSSTDSKLGYYNGPRFASLGNSSFAILPSYFYLFDSTDLRRDVTIAPYDANADFTKVGQKSSAIRDGKFRRDWISPSPGTSSAQYFGLDYPILRYSDILLMYAEVENEINNGPTATGTAAYQQVRTRAYGGNTTLAGTPPTDYAGFKNALVNERSREFGAEGVRRFDLIRWNLLWTKLQLARNTLVAMGYGEAPYNNYPTSMYYYKGSTADNVALWANSFFVKQPSTAPANTTKVNWLGGGATGSIINTFLTTSGGFIGFAGYYDSVSFHTNLFPIPQHSLDANYNLTQNPGY</sequence>
<dbReference type="RefSeq" id="WP_133996846.1">
    <property type="nucleotide sequence ID" value="NZ_SODV01000002.1"/>
</dbReference>
<evidence type="ECO:0000256" key="3">
    <source>
        <dbReference type="ARBA" id="ARBA00022729"/>
    </source>
</evidence>
<keyword evidence="9" id="KW-1185">Reference proteome</keyword>
<feature type="domain" description="RagB/SusD" evidence="6">
    <location>
        <begin position="375"/>
        <end position="597"/>
    </location>
</feature>
<dbReference type="AlphaFoldDB" id="A0A4R8DH41"/>
<organism evidence="8 9">
    <name type="scientific">Dinghuibacter silviterrae</name>
    <dbReference type="NCBI Taxonomy" id="1539049"/>
    <lineage>
        <taxon>Bacteria</taxon>
        <taxon>Pseudomonadati</taxon>
        <taxon>Bacteroidota</taxon>
        <taxon>Chitinophagia</taxon>
        <taxon>Chitinophagales</taxon>
        <taxon>Chitinophagaceae</taxon>
        <taxon>Dinghuibacter</taxon>
    </lineage>
</organism>
<evidence type="ECO:0000256" key="2">
    <source>
        <dbReference type="ARBA" id="ARBA00006275"/>
    </source>
</evidence>
<keyword evidence="5" id="KW-0998">Cell outer membrane</keyword>
<dbReference type="Gene3D" id="1.25.40.390">
    <property type="match status" value="1"/>
</dbReference>
<dbReference type="GO" id="GO:0009279">
    <property type="term" value="C:cell outer membrane"/>
    <property type="evidence" value="ECO:0007669"/>
    <property type="project" value="UniProtKB-SubCell"/>
</dbReference>